<evidence type="ECO:0000313" key="3">
    <source>
        <dbReference type="Proteomes" id="UP001345963"/>
    </source>
</evidence>
<evidence type="ECO:0000256" key="1">
    <source>
        <dbReference type="SAM" id="SignalP"/>
    </source>
</evidence>
<proteinExistence type="predicted"/>
<dbReference type="EMBL" id="JAHUTI010091555">
    <property type="protein sequence ID" value="MED6262111.1"/>
    <property type="molecule type" value="Genomic_DNA"/>
</dbReference>
<organism evidence="2 3">
    <name type="scientific">Ataeniobius toweri</name>
    <dbReference type="NCBI Taxonomy" id="208326"/>
    <lineage>
        <taxon>Eukaryota</taxon>
        <taxon>Metazoa</taxon>
        <taxon>Chordata</taxon>
        <taxon>Craniata</taxon>
        <taxon>Vertebrata</taxon>
        <taxon>Euteleostomi</taxon>
        <taxon>Actinopterygii</taxon>
        <taxon>Neopterygii</taxon>
        <taxon>Teleostei</taxon>
        <taxon>Neoteleostei</taxon>
        <taxon>Acanthomorphata</taxon>
        <taxon>Ovalentaria</taxon>
        <taxon>Atherinomorphae</taxon>
        <taxon>Cyprinodontiformes</taxon>
        <taxon>Goodeidae</taxon>
        <taxon>Ataeniobius</taxon>
    </lineage>
</organism>
<protein>
    <recommendedName>
        <fullName evidence="4">Secreted protein</fullName>
    </recommendedName>
</protein>
<reference evidence="2 3" key="1">
    <citation type="submission" date="2021-07" db="EMBL/GenBank/DDBJ databases">
        <authorList>
            <person name="Palmer J.M."/>
        </authorList>
    </citation>
    <scope>NUCLEOTIDE SEQUENCE [LARGE SCALE GENOMIC DNA]</scope>
    <source>
        <strain evidence="2 3">AT_MEX2019</strain>
        <tissue evidence="2">Muscle</tissue>
    </source>
</reference>
<accession>A0ABU7CJ06</accession>
<keyword evidence="3" id="KW-1185">Reference proteome</keyword>
<comment type="caution">
    <text evidence="2">The sequence shown here is derived from an EMBL/GenBank/DDBJ whole genome shotgun (WGS) entry which is preliminary data.</text>
</comment>
<feature type="signal peptide" evidence="1">
    <location>
        <begin position="1"/>
        <end position="23"/>
    </location>
</feature>
<name>A0ABU7CJ06_9TELE</name>
<keyword evidence="1" id="KW-0732">Signal</keyword>
<evidence type="ECO:0000313" key="2">
    <source>
        <dbReference type="EMBL" id="MED6262111.1"/>
    </source>
</evidence>
<dbReference type="Proteomes" id="UP001345963">
    <property type="component" value="Unassembled WGS sequence"/>
</dbReference>
<feature type="chain" id="PRO_5045412483" description="Secreted protein" evidence="1">
    <location>
        <begin position="24"/>
        <end position="114"/>
    </location>
</feature>
<sequence>MQHLPSIYLSLWFLIVYVTEVEGNNAGISRFFRSKNVKSMECISIQPSVVESEPCRTSSGCRSSRDVSTSFEHLQTLFLCKTAEAPSDWMQNICKHQFSSLATDSQLDSGLDFD</sequence>
<evidence type="ECO:0008006" key="4">
    <source>
        <dbReference type="Google" id="ProtNLM"/>
    </source>
</evidence>
<gene>
    <name evidence="2" type="ORF">ATANTOWER_014627</name>
</gene>